<keyword evidence="2" id="KW-1185">Reference proteome</keyword>
<dbReference type="HOGENOM" id="CLU_3187225_0_0_10"/>
<name>D1PXW4_9BACT</name>
<dbReference type="EMBL" id="ACKS01000072">
    <property type="protein sequence ID" value="EFA43785.1"/>
    <property type="molecule type" value="Genomic_DNA"/>
</dbReference>
<dbReference type="Proteomes" id="UP000003160">
    <property type="component" value="Unassembled WGS sequence"/>
</dbReference>
<comment type="caution">
    <text evidence="1">The sequence shown here is derived from an EMBL/GenBank/DDBJ whole genome shotgun (WGS) entry which is preliminary data.</text>
</comment>
<accession>D1PXW4</accession>
<protein>
    <submittedName>
        <fullName evidence="1">Uncharacterized protein</fullName>
    </submittedName>
</protein>
<evidence type="ECO:0000313" key="1">
    <source>
        <dbReference type="EMBL" id="EFA43785.1"/>
    </source>
</evidence>
<evidence type="ECO:0000313" key="2">
    <source>
        <dbReference type="Proteomes" id="UP000003160"/>
    </source>
</evidence>
<proteinExistence type="predicted"/>
<organism evidence="1 2">
    <name type="scientific">Hallella bergensis DSM 17361</name>
    <dbReference type="NCBI Taxonomy" id="585502"/>
    <lineage>
        <taxon>Bacteria</taxon>
        <taxon>Pseudomonadati</taxon>
        <taxon>Bacteroidota</taxon>
        <taxon>Bacteroidia</taxon>
        <taxon>Bacteroidales</taxon>
        <taxon>Prevotellaceae</taxon>
        <taxon>Hallella</taxon>
    </lineage>
</organism>
<dbReference type="AlphaFoldDB" id="D1PXW4"/>
<sequence>MGVIIAACLNTSSAVRLTANYKKLHFEVNFYDDKPTVNSWVKHCEE</sequence>
<gene>
    <name evidence="1" type="ORF">HMPREF0645_1799</name>
</gene>
<reference evidence="1 2" key="1">
    <citation type="submission" date="2009-10" db="EMBL/GenBank/DDBJ databases">
        <authorList>
            <person name="Qin X."/>
            <person name="Bachman B."/>
            <person name="Battles P."/>
            <person name="Bell A."/>
            <person name="Bess C."/>
            <person name="Bickham C."/>
            <person name="Chaboub L."/>
            <person name="Chen D."/>
            <person name="Coyle M."/>
            <person name="Deiros D.R."/>
            <person name="Dinh H."/>
            <person name="Forbes L."/>
            <person name="Fowler G."/>
            <person name="Francisco L."/>
            <person name="Fu Q."/>
            <person name="Gubbala S."/>
            <person name="Hale W."/>
            <person name="Han Y."/>
            <person name="Hemphill L."/>
            <person name="Highlander S.K."/>
            <person name="Hirani K."/>
            <person name="Hogues M."/>
            <person name="Jackson L."/>
            <person name="Jakkamsetti A."/>
            <person name="Javaid M."/>
            <person name="Jiang H."/>
            <person name="Korchina V."/>
            <person name="Kovar C."/>
            <person name="Lara F."/>
            <person name="Lee S."/>
            <person name="Mata R."/>
            <person name="Mathew T."/>
            <person name="Moen C."/>
            <person name="Morales K."/>
            <person name="Munidasa M."/>
            <person name="Nazareth L."/>
            <person name="Ngo R."/>
            <person name="Nguyen L."/>
            <person name="Okwuonu G."/>
            <person name="Ongeri F."/>
            <person name="Patil S."/>
            <person name="Petrosino J."/>
            <person name="Pham C."/>
            <person name="Pham P."/>
            <person name="Pu L.-L."/>
            <person name="Puazo M."/>
            <person name="Raj R."/>
            <person name="Reid J."/>
            <person name="Rouhana J."/>
            <person name="Saada N."/>
            <person name="Shang Y."/>
            <person name="Simmons D."/>
            <person name="Thornton R."/>
            <person name="Warren J."/>
            <person name="Weissenberger G."/>
            <person name="Zhang J."/>
            <person name="Zhang L."/>
            <person name="Zhou C."/>
            <person name="Zhu D."/>
            <person name="Muzny D."/>
            <person name="Worley K."/>
            <person name="Gibbs R."/>
        </authorList>
    </citation>
    <scope>NUCLEOTIDE SEQUENCE [LARGE SCALE GENOMIC DNA]</scope>
    <source>
        <strain evidence="1 2">DSM 17361</strain>
    </source>
</reference>